<reference evidence="6 7" key="1">
    <citation type="submission" date="2020-01" db="EMBL/GenBank/DDBJ databases">
        <authorList>
            <person name="Chen S."/>
        </authorList>
    </citation>
    <scope>NUCLEOTIDE SEQUENCE [LARGE SCALE GENOMIC DNA]</scope>
    <source>
        <strain evidence="6 7">GS-10</strain>
    </source>
</reference>
<gene>
    <name evidence="6" type="ORF">GR167_16205</name>
</gene>
<dbReference type="GO" id="GO:0000976">
    <property type="term" value="F:transcription cis-regulatory region binding"/>
    <property type="evidence" value="ECO:0007669"/>
    <property type="project" value="TreeGrafter"/>
</dbReference>
<organism evidence="6 7">
    <name type="scientific">Thalassovita mangrovi</name>
    <dbReference type="NCBI Taxonomy" id="2692236"/>
    <lineage>
        <taxon>Bacteria</taxon>
        <taxon>Pseudomonadati</taxon>
        <taxon>Pseudomonadota</taxon>
        <taxon>Alphaproteobacteria</taxon>
        <taxon>Rhodobacterales</taxon>
        <taxon>Roseobacteraceae</taxon>
        <taxon>Thalassovita</taxon>
    </lineage>
</organism>
<keyword evidence="7" id="KW-1185">Reference proteome</keyword>
<dbReference type="SUPFAM" id="SSF48498">
    <property type="entry name" value="Tetracyclin repressor-like, C-terminal domain"/>
    <property type="match status" value="1"/>
</dbReference>
<evidence type="ECO:0000313" key="7">
    <source>
        <dbReference type="Proteomes" id="UP000479043"/>
    </source>
</evidence>
<sequence>MPGLRNKQKRARERRILEAAVTKFRAEGYRAVRIEDLAEMAEVSVGTVYNYYRTKGDILIATVAMEVEEVLASGAEIIANPPRGVDDAILSLIHQYYDHSLIYLTKEMWRTAMALSIESPDTPNGQRYSELDQQLAGQVTEMIRALQDRGEVRPDLDPAPLGQLIFNNLNQMFIEFVKDDEMTLDTLFDHVTAQTRPLARLIGKGGAA</sequence>
<dbReference type="Gene3D" id="1.10.357.10">
    <property type="entry name" value="Tetracycline Repressor, domain 2"/>
    <property type="match status" value="1"/>
</dbReference>
<dbReference type="PRINTS" id="PR00455">
    <property type="entry name" value="HTHTETR"/>
</dbReference>
<feature type="domain" description="HTH tetR-type" evidence="5">
    <location>
        <begin position="10"/>
        <end position="70"/>
    </location>
</feature>
<dbReference type="Proteomes" id="UP000479043">
    <property type="component" value="Unassembled WGS sequence"/>
</dbReference>
<dbReference type="InterPro" id="IPR050109">
    <property type="entry name" value="HTH-type_TetR-like_transc_reg"/>
</dbReference>
<keyword evidence="3" id="KW-0804">Transcription</keyword>
<evidence type="ECO:0000259" key="5">
    <source>
        <dbReference type="PROSITE" id="PS50977"/>
    </source>
</evidence>
<dbReference type="PANTHER" id="PTHR30055">
    <property type="entry name" value="HTH-TYPE TRANSCRIPTIONAL REGULATOR RUTR"/>
    <property type="match status" value="1"/>
</dbReference>
<protein>
    <submittedName>
        <fullName evidence="6">TetR family transcriptional regulator</fullName>
    </submittedName>
</protein>
<proteinExistence type="predicted"/>
<keyword evidence="2 4" id="KW-0238">DNA-binding</keyword>
<dbReference type="GO" id="GO:0003700">
    <property type="term" value="F:DNA-binding transcription factor activity"/>
    <property type="evidence" value="ECO:0007669"/>
    <property type="project" value="TreeGrafter"/>
</dbReference>
<dbReference type="SUPFAM" id="SSF46689">
    <property type="entry name" value="Homeodomain-like"/>
    <property type="match status" value="1"/>
</dbReference>
<dbReference type="InterPro" id="IPR009057">
    <property type="entry name" value="Homeodomain-like_sf"/>
</dbReference>
<dbReference type="EMBL" id="WWEN01000008">
    <property type="protein sequence ID" value="MYM56860.1"/>
    <property type="molecule type" value="Genomic_DNA"/>
</dbReference>
<dbReference type="InterPro" id="IPR001647">
    <property type="entry name" value="HTH_TetR"/>
</dbReference>
<evidence type="ECO:0000256" key="3">
    <source>
        <dbReference type="ARBA" id="ARBA00023163"/>
    </source>
</evidence>
<dbReference type="PROSITE" id="PS50977">
    <property type="entry name" value="HTH_TETR_2"/>
    <property type="match status" value="1"/>
</dbReference>
<comment type="caution">
    <text evidence="6">The sequence shown here is derived from an EMBL/GenBank/DDBJ whole genome shotgun (WGS) entry which is preliminary data.</text>
</comment>
<dbReference type="InterPro" id="IPR036271">
    <property type="entry name" value="Tet_transcr_reg_TetR-rel_C_sf"/>
</dbReference>
<accession>A0A6L8LQK7</accession>
<dbReference type="PANTHER" id="PTHR30055:SF234">
    <property type="entry name" value="HTH-TYPE TRANSCRIPTIONAL REGULATOR BETI"/>
    <property type="match status" value="1"/>
</dbReference>
<evidence type="ECO:0000313" key="6">
    <source>
        <dbReference type="EMBL" id="MYM56860.1"/>
    </source>
</evidence>
<dbReference type="AlphaFoldDB" id="A0A6L8LQK7"/>
<evidence type="ECO:0000256" key="4">
    <source>
        <dbReference type="PROSITE-ProRule" id="PRU00335"/>
    </source>
</evidence>
<keyword evidence="1" id="KW-0805">Transcription regulation</keyword>
<dbReference type="Pfam" id="PF00440">
    <property type="entry name" value="TetR_N"/>
    <property type="match status" value="1"/>
</dbReference>
<feature type="DNA-binding region" description="H-T-H motif" evidence="4">
    <location>
        <begin position="33"/>
        <end position="52"/>
    </location>
</feature>
<name>A0A6L8LQK7_9RHOB</name>
<evidence type="ECO:0000256" key="1">
    <source>
        <dbReference type="ARBA" id="ARBA00023015"/>
    </source>
</evidence>
<evidence type="ECO:0000256" key="2">
    <source>
        <dbReference type="ARBA" id="ARBA00023125"/>
    </source>
</evidence>